<feature type="transmembrane region" description="Helical" evidence="1">
    <location>
        <begin position="77"/>
        <end position="96"/>
    </location>
</feature>
<accession>F2JI66</accession>
<dbReference type="AlphaFoldDB" id="F2JI66"/>
<dbReference type="eggNOG" id="ENOG502Z7X4">
    <property type="taxonomic scope" value="Bacteria"/>
</dbReference>
<dbReference type="RefSeq" id="WP_013656393.1">
    <property type="nucleotide sequence ID" value="NC_015275.1"/>
</dbReference>
<dbReference type="NCBIfam" id="NF037962">
    <property type="entry name" value="arsenic_eff"/>
    <property type="match status" value="1"/>
</dbReference>
<dbReference type="HOGENOM" id="CLU_896873_0_0_9"/>
<dbReference type="KEGG" id="cle:Clole_1368"/>
<dbReference type="Proteomes" id="UP000008467">
    <property type="component" value="Chromosome"/>
</dbReference>
<feature type="transmembrane region" description="Helical" evidence="1">
    <location>
        <begin position="175"/>
        <end position="194"/>
    </location>
</feature>
<name>F2JI66_CELLD</name>
<evidence type="ECO:0000313" key="2">
    <source>
        <dbReference type="EMBL" id="ADZ83094.1"/>
    </source>
</evidence>
<evidence type="ECO:0000313" key="3">
    <source>
        <dbReference type="Proteomes" id="UP000008467"/>
    </source>
</evidence>
<feature type="transmembrane region" description="Helical" evidence="1">
    <location>
        <begin position="45"/>
        <end position="70"/>
    </location>
</feature>
<keyword evidence="1" id="KW-0812">Transmembrane</keyword>
<sequence length="289" mass="30965">MELIIDALLDSIKLLPFLFLVYLLIGYLDSSTDNRLYRRLVGAKWLGPIIGSTLGCLPQCGFSVVGANLYSRGMISIGTLLAIFISTSDEAIPILFANPGMLSSVGIVLGLKFIIAIFMGLVIEAIMRMLGRSTLTPKQMVSENVEVQGGCKCQDGCHSHNGGIWRSALLHTVKVFMYILVINLILNAIIEGIGEDSLSQILLSNSMWQPVLAALVGLIPNCAASIVLTEMYIAGTLSLGSLIAGLIPGAGMGLVILFKANKSFIENIKILGILYVTGVIFGMLLQMIS</sequence>
<evidence type="ECO:0000256" key="1">
    <source>
        <dbReference type="SAM" id="Phobius"/>
    </source>
</evidence>
<dbReference type="STRING" id="642492.Clole_1368"/>
<proteinExistence type="predicted"/>
<keyword evidence="1" id="KW-1133">Transmembrane helix</keyword>
<dbReference type="Pfam" id="PF11449">
    <property type="entry name" value="ArsP_2"/>
    <property type="match status" value="1"/>
</dbReference>
<feature type="transmembrane region" description="Helical" evidence="1">
    <location>
        <begin position="206"/>
        <end position="227"/>
    </location>
</feature>
<reference evidence="2 3" key="1">
    <citation type="journal article" date="2011" name="J. Bacteriol.">
        <title>Complete genome sequence of the cellulose-degrading bacterium Cellulosilyticum lentocellum.</title>
        <authorList>
            <consortium name="US DOE Joint Genome Institute"/>
            <person name="Miller D.A."/>
            <person name="Suen G."/>
            <person name="Bruce D."/>
            <person name="Copeland A."/>
            <person name="Cheng J.F."/>
            <person name="Detter C."/>
            <person name="Goodwin L.A."/>
            <person name="Han C.S."/>
            <person name="Hauser L.J."/>
            <person name="Land M.L."/>
            <person name="Lapidus A."/>
            <person name="Lucas S."/>
            <person name="Meincke L."/>
            <person name="Pitluck S."/>
            <person name="Tapia R."/>
            <person name="Teshima H."/>
            <person name="Woyke T."/>
            <person name="Fox B.G."/>
            <person name="Angert E.R."/>
            <person name="Currie C.R."/>
        </authorList>
    </citation>
    <scope>NUCLEOTIDE SEQUENCE [LARGE SCALE GENOMIC DNA]</scope>
    <source>
        <strain evidence="3">ATCC 49066 / DSM 5427 / NCIMB 11756 / RHM5</strain>
    </source>
</reference>
<evidence type="ECO:0008006" key="4">
    <source>
        <dbReference type="Google" id="ProtNLM"/>
    </source>
</evidence>
<protein>
    <recommendedName>
        <fullName evidence="4">Permease</fullName>
    </recommendedName>
</protein>
<feature type="transmembrane region" description="Helical" evidence="1">
    <location>
        <begin position="239"/>
        <end position="258"/>
    </location>
</feature>
<feature type="transmembrane region" description="Helical" evidence="1">
    <location>
        <begin position="7"/>
        <end position="25"/>
    </location>
</feature>
<dbReference type="InterPro" id="IPR021552">
    <property type="entry name" value="ArsP_2"/>
</dbReference>
<keyword evidence="1" id="KW-0472">Membrane</keyword>
<dbReference type="EMBL" id="CP002582">
    <property type="protein sequence ID" value="ADZ83094.1"/>
    <property type="molecule type" value="Genomic_DNA"/>
</dbReference>
<keyword evidence="3" id="KW-1185">Reference proteome</keyword>
<gene>
    <name evidence="2" type="ordered locus">Clole_1368</name>
</gene>
<feature type="transmembrane region" description="Helical" evidence="1">
    <location>
        <begin position="270"/>
        <end position="288"/>
    </location>
</feature>
<organism evidence="2 3">
    <name type="scientific">Cellulosilyticum lentocellum (strain ATCC 49066 / DSM 5427 / NCIMB 11756 / RHM5)</name>
    <name type="common">Clostridium lentocellum</name>
    <dbReference type="NCBI Taxonomy" id="642492"/>
    <lineage>
        <taxon>Bacteria</taxon>
        <taxon>Bacillati</taxon>
        <taxon>Bacillota</taxon>
        <taxon>Clostridia</taxon>
        <taxon>Lachnospirales</taxon>
        <taxon>Cellulosilyticaceae</taxon>
        <taxon>Cellulosilyticum</taxon>
    </lineage>
</organism>
<feature type="transmembrane region" description="Helical" evidence="1">
    <location>
        <begin position="102"/>
        <end position="123"/>
    </location>
</feature>